<evidence type="ECO:0000256" key="13">
    <source>
        <dbReference type="SAM" id="Phobius"/>
    </source>
</evidence>
<dbReference type="Gene3D" id="1.20.120.620">
    <property type="entry name" value="Backbone structure of the membrane domain of e. Coli histidine kinase receptor kdpd"/>
    <property type="match status" value="1"/>
</dbReference>
<evidence type="ECO:0000256" key="3">
    <source>
        <dbReference type="ARBA" id="ARBA00012438"/>
    </source>
</evidence>
<dbReference type="EMBL" id="JAQQKV010000004">
    <property type="protein sequence ID" value="MDC7677522.1"/>
    <property type="molecule type" value="Genomic_DNA"/>
</dbReference>
<dbReference type="Proteomes" id="UP001218579">
    <property type="component" value="Unassembled WGS sequence"/>
</dbReference>
<evidence type="ECO:0000256" key="12">
    <source>
        <dbReference type="ARBA" id="ARBA00023136"/>
    </source>
</evidence>
<keyword evidence="16" id="KW-1185">Reference proteome</keyword>
<dbReference type="Gene3D" id="3.40.50.300">
    <property type="entry name" value="P-loop containing nucleotide triphosphate hydrolases"/>
    <property type="match status" value="1"/>
</dbReference>
<keyword evidence="12 13" id="KW-0472">Membrane</keyword>
<sequence>MNADTRPDPDKLLALIRTDGGESASGKRRGRLKIFFGASAGVGKTFAMLTEARRLHSEGRNVVIGVAEHHGRAETLALIDGLPTLPLREIDHRGVRVREFDLDAALAQHPDLILVDEYAHTNAVSDKGGGSRHPKRWQDIEELLDHGIDVYTTLNVQHLESLNDMVARLTGVWVKETVPDAAFDAADEIALIDLSPDDLLKRLHDGKVYVAEGANRRAAENFFKKSNLGRLRELALRRTTERVDAQNDALNAAQGHDEAATGDKILVLVGPDALSSRLIRHTKRMADRTRAPWSALYLHTDRHETLSPKARLRVEHNLRLAEKLGGRVVRLNAARAATAILNHARQNGFTRLVLGHSDQPWWRRLAGAASLSQKLIERGAGLEITTLNADSETSANPRDDTTGWEIWAARPRHHLMAAVIVAACTLLGLPFRSLTDPDTLIMLYLIGVVITAARFSIGPAVLASVLSVAAFNWFFIKPYYTFTFDDVSYAVTFVVMLMTSLIVGSLTAQLSRHARLARKGESETRLLYDLSRQLSAVRGVDNMAEVVVRHLEPAFDADIRLWTGERQIAGAPLDEAKETGAKDVGVRQWVMQNHHIAGRNTDTMPSASALYLPVMAENSPLGVLSITPRTPDRQFTGADLLVFETVASLIAGAFQRARQAQDAETSRVESENERLRNVLLASLSHDLKTPLTIMNGSVSSLLKMRKRLPREAVDELTSLWGHLARLQKFVTNLLRMAAITSGQMRLNLEPYLIQEITGAAIARVEPQKGARQIRTTVSGQLPMVQIDGALIEQVLINLIENAIAHTNEDGVITITLETDADRVRVRISDDGEGLKPGDETRIFDKFHSGKPATDRDGSGTGLGLAICKGIVEAHGGMIYAKNNPPKDNAPTGASFIFTLPIAK</sequence>
<dbReference type="InterPro" id="IPR038318">
    <property type="entry name" value="KdpD_sf"/>
</dbReference>
<evidence type="ECO:0000256" key="5">
    <source>
        <dbReference type="ARBA" id="ARBA00022679"/>
    </source>
</evidence>
<dbReference type="InterPro" id="IPR036097">
    <property type="entry name" value="HisK_dim/P_sf"/>
</dbReference>
<evidence type="ECO:0000256" key="7">
    <source>
        <dbReference type="ARBA" id="ARBA00022741"/>
    </source>
</evidence>
<keyword evidence="7" id="KW-0547">Nucleotide-binding</keyword>
<dbReference type="InterPro" id="IPR029016">
    <property type="entry name" value="GAF-like_dom_sf"/>
</dbReference>
<evidence type="ECO:0000256" key="9">
    <source>
        <dbReference type="ARBA" id="ARBA00022840"/>
    </source>
</evidence>
<dbReference type="InterPro" id="IPR036890">
    <property type="entry name" value="HATPase_C_sf"/>
</dbReference>
<evidence type="ECO:0000259" key="14">
    <source>
        <dbReference type="PROSITE" id="PS50109"/>
    </source>
</evidence>
<feature type="domain" description="Histidine kinase" evidence="14">
    <location>
        <begin position="682"/>
        <end position="903"/>
    </location>
</feature>
<comment type="subcellular location">
    <subcellularLocation>
        <location evidence="2">Membrane</location>
        <topology evidence="2">Multi-pass membrane protein</topology>
    </subcellularLocation>
</comment>
<comment type="catalytic activity">
    <reaction evidence="1">
        <text>ATP + protein L-histidine = ADP + protein N-phospho-L-histidine.</text>
        <dbReference type="EC" id="2.7.13.3"/>
    </reaction>
</comment>
<evidence type="ECO:0000313" key="15">
    <source>
        <dbReference type="EMBL" id="MDC7677522.1"/>
    </source>
</evidence>
<organism evidence="15 16">
    <name type="scientific">Asticcacaulis machinosus</name>
    <dbReference type="NCBI Taxonomy" id="2984211"/>
    <lineage>
        <taxon>Bacteria</taxon>
        <taxon>Pseudomonadati</taxon>
        <taxon>Pseudomonadota</taxon>
        <taxon>Alphaproteobacteria</taxon>
        <taxon>Caulobacterales</taxon>
        <taxon>Caulobacteraceae</taxon>
        <taxon>Asticcacaulis</taxon>
    </lineage>
</organism>
<dbReference type="Gene3D" id="3.30.450.40">
    <property type="match status" value="1"/>
</dbReference>
<dbReference type="InterPro" id="IPR003018">
    <property type="entry name" value="GAF"/>
</dbReference>
<dbReference type="InterPro" id="IPR005467">
    <property type="entry name" value="His_kinase_dom"/>
</dbReference>
<evidence type="ECO:0000256" key="8">
    <source>
        <dbReference type="ARBA" id="ARBA00022777"/>
    </source>
</evidence>
<keyword evidence="10 13" id="KW-1133">Transmembrane helix</keyword>
<feature type="transmembrane region" description="Helical" evidence="13">
    <location>
        <begin position="487"/>
        <end position="508"/>
    </location>
</feature>
<dbReference type="Pfam" id="PF02702">
    <property type="entry name" value="KdpD"/>
    <property type="match status" value="1"/>
</dbReference>
<evidence type="ECO:0000256" key="11">
    <source>
        <dbReference type="ARBA" id="ARBA00023012"/>
    </source>
</evidence>
<reference evidence="15 16" key="1">
    <citation type="submission" date="2023-01" db="EMBL/GenBank/DDBJ databases">
        <title>Novel species of the genus Asticcacaulis isolated from rivers.</title>
        <authorList>
            <person name="Lu H."/>
        </authorList>
    </citation>
    <scope>NUCLEOTIDE SEQUENCE [LARGE SCALE GENOMIC DNA]</scope>
    <source>
        <strain evidence="15 16">LKC15W</strain>
    </source>
</reference>
<dbReference type="PANTHER" id="PTHR45569">
    <property type="entry name" value="SENSOR PROTEIN KDPD"/>
    <property type="match status" value="1"/>
</dbReference>
<dbReference type="Pfam" id="PF13492">
    <property type="entry name" value="GAF_3"/>
    <property type="match status" value="1"/>
</dbReference>
<dbReference type="CDD" id="cd00082">
    <property type="entry name" value="HisKA"/>
    <property type="match status" value="1"/>
</dbReference>
<dbReference type="InterPro" id="IPR003594">
    <property type="entry name" value="HATPase_dom"/>
</dbReference>
<dbReference type="PROSITE" id="PS50109">
    <property type="entry name" value="HIS_KIN"/>
    <property type="match status" value="1"/>
</dbReference>
<keyword evidence="9" id="KW-0067">ATP-binding</keyword>
<dbReference type="CDD" id="cd00075">
    <property type="entry name" value="HATPase"/>
    <property type="match status" value="1"/>
</dbReference>
<proteinExistence type="predicted"/>
<evidence type="ECO:0000256" key="4">
    <source>
        <dbReference type="ARBA" id="ARBA00022553"/>
    </source>
</evidence>
<dbReference type="Pfam" id="PF13493">
    <property type="entry name" value="DUF4118"/>
    <property type="match status" value="1"/>
</dbReference>
<dbReference type="InterPro" id="IPR027417">
    <property type="entry name" value="P-loop_NTPase"/>
</dbReference>
<evidence type="ECO:0000256" key="10">
    <source>
        <dbReference type="ARBA" id="ARBA00022989"/>
    </source>
</evidence>
<dbReference type="PANTHER" id="PTHR45569:SF1">
    <property type="entry name" value="SENSOR PROTEIN KDPD"/>
    <property type="match status" value="1"/>
</dbReference>
<dbReference type="InterPro" id="IPR003852">
    <property type="entry name" value="Sig_transdc_His_kinase_KdpD_N"/>
</dbReference>
<dbReference type="Gene3D" id="1.10.287.130">
    <property type="match status" value="1"/>
</dbReference>
<dbReference type="GO" id="GO:0016301">
    <property type="term" value="F:kinase activity"/>
    <property type="evidence" value="ECO:0007669"/>
    <property type="project" value="UniProtKB-KW"/>
</dbReference>
<dbReference type="SMART" id="SM00387">
    <property type="entry name" value="HATPase_c"/>
    <property type="match status" value="1"/>
</dbReference>
<protein>
    <recommendedName>
        <fullName evidence="3">histidine kinase</fullName>
        <ecNumber evidence="3">2.7.13.3</ecNumber>
    </recommendedName>
</protein>
<comment type="caution">
    <text evidence="15">The sequence shown here is derived from an EMBL/GenBank/DDBJ whole genome shotgun (WGS) entry which is preliminary data.</text>
</comment>
<dbReference type="Pfam" id="PF02518">
    <property type="entry name" value="HATPase_c"/>
    <property type="match status" value="1"/>
</dbReference>
<keyword evidence="4" id="KW-0597">Phosphoprotein</keyword>
<dbReference type="InterPro" id="IPR004358">
    <property type="entry name" value="Sig_transdc_His_kin-like_C"/>
</dbReference>
<dbReference type="PRINTS" id="PR00344">
    <property type="entry name" value="BCTRLSENSOR"/>
</dbReference>
<dbReference type="InterPro" id="IPR003661">
    <property type="entry name" value="HisK_dim/P_dom"/>
</dbReference>
<dbReference type="SUPFAM" id="SSF52402">
    <property type="entry name" value="Adenine nucleotide alpha hydrolases-like"/>
    <property type="match status" value="1"/>
</dbReference>
<evidence type="ECO:0000256" key="2">
    <source>
        <dbReference type="ARBA" id="ARBA00004141"/>
    </source>
</evidence>
<evidence type="ECO:0000256" key="6">
    <source>
        <dbReference type="ARBA" id="ARBA00022692"/>
    </source>
</evidence>
<dbReference type="SUPFAM" id="SSF47384">
    <property type="entry name" value="Homodimeric domain of signal transducing histidine kinase"/>
    <property type="match status" value="1"/>
</dbReference>
<dbReference type="Gene3D" id="3.30.565.10">
    <property type="entry name" value="Histidine kinase-like ATPase, C-terminal domain"/>
    <property type="match status" value="1"/>
</dbReference>
<keyword evidence="8 15" id="KW-0418">Kinase</keyword>
<dbReference type="SUPFAM" id="SSF55874">
    <property type="entry name" value="ATPase domain of HSP90 chaperone/DNA topoisomerase II/histidine kinase"/>
    <property type="match status" value="1"/>
</dbReference>
<dbReference type="InterPro" id="IPR052023">
    <property type="entry name" value="Histidine_kinase_KdpD"/>
</dbReference>
<evidence type="ECO:0000313" key="16">
    <source>
        <dbReference type="Proteomes" id="UP001218579"/>
    </source>
</evidence>
<dbReference type="EC" id="2.7.13.3" evidence="3"/>
<dbReference type="SMART" id="SM00388">
    <property type="entry name" value="HisKA"/>
    <property type="match status" value="1"/>
</dbReference>
<keyword evidence="11" id="KW-0902">Two-component regulatory system</keyword>
<dbReference type="InterPro" id="IPR025201">
    <property type="entry name" value="KdpD_TM"/>
</dbReference>
<dbReference type="Pfam" id="PF00512">
    <property type="entry name" value="HisKA"/>
    <property type="match status" value="1"/>
</dbReference>
<evidence type="ECO:0000256" key="1">
    <source>
        <dbReference type="ARBA" id="ARBA00000085"/>
    </source>
</evidence>
<dbReference type="RefSeq" id="WP_272745847.1">
    <property type="nucleotide sequence ID" value="NZ_JAQQKV010000004.1"/>
</dbReference>
<dbReference type="SUPFAM" id="SSF55781">
    <property type="entry name" value="GAF domain-like"/>
    <property type="match status" value="1"/>
</dbReference>
<feature type="transmembrane region" description="Helical" evidence="13">
    <location>
        <begin position="443"/>
        <end position="475"/>
    </location>
</feature>
<keyword evidence="6 13" id="KW-0812">Transmembrane</keyword>
<keyword evidence="5" id="KW-0808">Transferase</keyword>
<accession>A0ABT5HMR8</accession>
<gene>
    <name evidence="15" type="ORF">PQU98_15370</name>
</gene>
<name>A0ABT5HMR8_9CAUL</name>